<evidence type="ECO:0000256" key="1">
    <source>
        <dbReference type="SAM" id="Coils"/>
    </source>
</evidence>
<reference evidence="5" key="1">
    <citation type="submission" date="2016-11" db="UniProtKB">
        <authorList>
            <consortium name="WormBaseParasite"/>
        </authorList>
    </citation>
    <scope>IDENTIFICATION</scope>
</reference>
<dbReference type="InterPro" id="IPR050540">
    <property type="entry name" value="F-actin_Monoox_Mical"/>
</dbReference>
<evidence type="ECO:0000259" key="3">
    <source>
        <dbReference type="PROSITE" id="PS50021"/>
    </source>
</evidence>
<feature type="domain" description="Calponin-homology (CH)" evidence="3">
    <location>
        <begin position="229"/>
        <end position="333"/>
    </location>
</feature>
<evidence type="ECO:0000313" key="4">
    <source>
        <dbReference type="Proteomes" id="UP000095280"/>
    </source>
</evidence>
<accession>A0A1I8HVX7</accession>
<evidence type="ECO:0000313" key="5">
    <source>
        <dbReference type="WBParaSite" id="maker-uti_cns_0008122-snap-gene-0.3-mRNA-1"/>
    </source>
</evidence>
<evidence type="ECO:0000256" key="2">
    <source>
        <dbReference type="SAM" id="MobiDB-lite"/>
    </source>
</evidence>
<dbReference type="Pfam" id="PF00307">
    <property type="entry name" value="CH"/>
    <property type="match status" value="2"/>
</dbReference>
<protein>
    <submittedName>
        <fullName evidence="5">Calponin-homology (CH) domain-containing protein</fullName>
    </submittedName>
</protein>
<dbReference type="PROSITE" id="PS50021">
    <property type="entry name" value="CH"/>
    <property type="match status" value="2"/>
</dbReference>
<dbReference type="PANTHER" id="PTHR23167:SF46">
    <property type="entry name" value="EPS15 HOMOLOGY DOMAIN CONTAINING PROTEIN-BINDING PROTEIN 1, ISOFORM F"/>
    <property type="match status" value="1"/>
</dbReference>
<proteinExistence type="predicted"/>
<feature type="domain" description="Calponin-homology (CH)" evidence="3">
    <location>
        <begin position="491"/>
        <end position="602"/>
    </location>
</feature>
<dbReference type="InterPro" id="IPR001715">
    <property type="entry name" value="CH_dom"/>
</dbReference>
<dbReference type="AlphaFoldDB" id="A0A1I8HVX7"/>
<dbReference type="Proteomes" id="UP000095280">
    <property type="component" value="Unplaced"/>
</dbReference>
<dbReference type="InterPro" id="IPR036872">
    <property type="entry name" value="CH_dom_sf"/>
</dbReference>
<dbReference type="SMART" id="SM00033">
    <property type="entry name" value="CH"/>
    <property type="match status" value="2"/>
</dbReference>
<name>A0A1I8HVX7_9PLAT</name>
<organism evidence="4 5">
    <name type="scientific">Macrostomum lignano</name>
    <dbReference type="NCBI Taxonomy" id="282301"/>
    <lineage>
        <taxon>Eukaryota</taxon>
        <taxon>Metazoa</taxon>
        <taxon>Spiralia</taxon>
        <taxon>Lophotrochozoa</taxon>
        <taxon>Platyhelminthes</taxon>
        <taxon>Rhabditophora</taxon>
        <taxon>Macrostomorpha</taxon>
        <taxon>Macrostomida</taxon>
        <taxon>Macrostomidae</taxon>
        <taxon>Macrostomum</taxon>
    </lineage>
</organism>
<dbReference type="PANTHER" id="PTHR23167">
    <property type="entry name" value="CALPONIN HOMOLOGY DOMAIN-CONTAINING PROTEIN DDB_G0272472-RELATED"/>
    <property type="match status" value="1"/>
</dbReference>
<sequence>MQQQQLIVSFACFSVESPPKSKRPLRELSAVAVPNDAATIRKPDGSGVLDRLLRKSLRKGKGCRWLHRTEPQCWSLSANSANARRFCGTAADCGDSSVAFVFSCVPSDLWKFALLESAATRSLASTAECKIIASRSVKILELAGIARAVNDGNQWLAELQLRSKSKKVAFASLSLLLRLHCPTVASELNLPRPEPQHPSSSVSSLSQVVEPLPSSPDSIANFQASPLESEFTDSLLAWSQQCSQGYRFVQISNRHTSFRNGLAFCAIINRFAPWLIDYNFLTNDMRENHRLAFAAARQLGVDRVPDPADLVLHRIPSPALIGAFLRQLRDRLGRQAPLRGSGQRVNFSDDEDDWVILDAGEFDNQRDNCLVAEVQLKARISSASLICAAGFNPGNLRVTLSASSPDSSSTSSTVSASTEPSSWSACLSNPRRCRLDWSSNPQTVILSTPKAKKCFRGSMLLRDSEPTSLSATNVTVTLEEHRCSQGNGQRLLQLERLFTWARESTANCPGAVVQNLSTSFRSGLAFCAIVERHRPGLLDYGAAAELAATGPSGWLQCHLMAAEAARRLGVTRLPDPAELISRRTPDVPTVLDFLQQLRHCLALSSPHCDQIDHHQTDMQDVEIVDIVDRSPDAAMQLLIRRQQELVDERCCLNRLCADLSDCLSRSAAPGSGAVATGVRGLLADWYSLLMRRLLLHNRWQQLELMQRELQQLNRLESLKRRIRRHLQAGQCQSLEPQLSRELARELKRRDRLLAQLDRLEIRSATEQQMATRAICQAAAADAVVDASKGSWQACSLL</sequence>
<dbReference type="Gene3D" id="1.10.418.10">
    <property type="entry name" value="Calponin-like domain"/>
    <property type="match status" value="2"/>
</dbReference>
<feature type="compositionally biased region" description="Low complexity" evidence="2">
    <location>
        <begin position="197"/>
        <end position="212"/>
    </location>
</feature>
<dbReference type="SUPFAM" id="SSF47576">
    <property type="entry name" value="Calponin-homology domain, CH-domain"/>
    <property type="match status" value="2"/>
</dbReference>
<keyword evidence="1" id="KW-0175">Coiled coil</keyword>
<feature type="coiled-coil region" evidence="1">
    <location>
        <begin position="705"/>
        <end position="769"/>
    </location>
</feature>
<feature type="region of interest" description="Disordered" evidence="2">
    <location>
        <begin position="401"/>
        <end position="425"/>
    </location>
</feature>
<dbReference type="WBParaSite" id="maker-uti_cns_0008122-snap-gene-0.3-mRNA-1">
    <property type="protein sequence ID" value="maker-uti_cns_0008122-snap-gene-0.3-mRNA-1"/>
    <property type="gene ID" value="maker-uti_cns_0008122-snap-gene-0.3"/>
</dbReference>
<keyword evidence="4" id="KW-1185">Reference proteome</keyword>
<feature type="region of interest" description="Disordered" evidence="2">
    <location>
        <begin position="190"/>
        <end position="212"/>
    </location>
</feature>